<feature type="region of interest" description="Disordered" evidence="1">
    <location>
        <begin position="1"/>
        <end position="118"/>
    </location>
</feature>
<keyword evidence="4" id="KW-1185">Reference proteome</keyword>
<keyword evidence="2" id="KW-1133">Transmembrane helix</keyword>
<feature type="region of interest" description="Disordered" evidence="1">
    <location>
        <begin position="368"/>
        <end position="416"/>
    </location>
</feature>
<dbReference type="Proteomes" id="UP001281614">
    <property type="component" value="Unassembled WGS sequence"/>
</dbReference>
<evidence type="ECO:0000313" key="4">
    <source>
        <dbReference type="Proteomes" id="UP001281614"/>
    </source>
</evidence>
<comment type="caution">
    <text evidence="3">The sequence shown here is derived from an EMBL/GenBank/DDBJ whole genome shotgun (WGS) entry which is preliminary data.</text>
</comment>
<gene>
    <name evidence="3" type="ORF">CKAH01_02037</name>
</gene>
<evidence type="ECO:0000256" key="2">
    <source>
        <dbReference type="SAM" id="Phobius"/>
    </source>
</evidence>
<feature type="transmembrane region" description="Helical" evidence="2">
    <location>
        <begin position="336"/>
        <end position="359"/>
    </location>
</feature>
<dbReference type="CDD" id="cd12087">
    <property type="entry name" value="TM_EGFR-like"/>
    <property type="match status" value="1"/>
</dbReference>
<evidence type="ECO:0000256" key="1">
    <source>
        <dbReference type="SAM" id="MobiDB-lite"/>
    </source>
</evidence>
<accession>A0AAE0CZ72</accession>
<keyword evidence="2" id="KW-0812">Transmembrane</keyword>
<organism evidence="3 4">
    <name type="scientific">Colletotrichum kahawae</name>
    <name type="common">Coffee berry disease fungus</name>
    <dbReference type="NCBI Taxonomy" id="34407"/>
    <lineage>
        <taxon>Eukaryota</taxon>
        <taxon>Fungi</taxon>
        <taxon>Dikarya</taxon>
        <taxon>Ascomycota</taxon>
        <taxon>Pezizomycotina</taxon>
        <taxon>Sordariomycetes</taxon>
        <taxon>Hypocreomycetidae</taxon>
        <taxon>Glomerellales</taxon>
        <taxon>Glomerellaceae</taxon>
        <taxon>Colletotrichum</taxon>
        <taxon>Colletotrichum gloeosporioides species complex</taxon>
    </lineage>
</organism>
<name>A0AAE0CZ72_COLKA</name>
<proteinExistence type="predicted"/>
<dbReference type="AlphaFoldDB" id="A0AAE0CZ72"/>
<feature type="compositionally biased region" description="Polar residues" evidence="1">
    <location>
        <begin position="396"/>
        <end position="413"/>
    </location>
</feature>
<reference evidence="3" key="1">
    <citation type="submission" date="2023-02" db="EMBL/GenBank/DDBJ databases">
        <title>Colletotrichum kahawae CIFC_Que2 genome sequencing and assembly.</title>
        <authorList>
            <person name="Baroncelli R."/>
        </authorList>
    </citation>
    <scope>NUCLEOTIDE SEQUENCE</scope>
    <source>
        <strain evidence="3">CIFC_Que2</strain>
    </source>
</reference>
<evidence type="ECO:0000313" key="3">
    <source>
        <dbReference type="EMBL" id="KAK2732091.1"/>
    </source>
</evidence>
<protein>
    <submittedName>
        <fullName evidence="3">Uncharacterized protein</fullName>
    </submittedName>
</protein>
<sequence>MERIKHVEMENPENMAGHQRPTAPLDMICGIPHSNSTVYHNGGSGKQDHDFKNGNRHDGPNNSKDRQARKKRNGDSSCHRQDKRARNIGPRVKGSRRQDDGKGNGFPGSGPNRPKQPLRARSSRYLATGIPPAPTPAPDLELRAMSILHHETLGSDTCGFFTVSHDHGTAQHSTFEDEETNKLAHEDLMTRVCEDIASDCSAWGSWLGCGYRPYTTCLGGAAPECAAGKTIGSQTLCCTSASGWLPECQTFLRDDGGLGIKTLLGCRNDDVVWDATVWLHTAAMEALGSTEVAATTSVASSVVPSSISLILSSPTATSTHTPESSNAGSPTPVGPIVGGVLGGLAILAISGCIVVWIIVQKRRGTSRPFRRSTVVQELQGNHSPHHEPQTDGWYGQSKSNPVSPTSSMNTPISQELYEAPVVEKPVQLAAPVNSVGSPSKPAELG</sequence>
<keyword evidence="2" id="KW-0472">Membrane</keyword>
<dbReference type="EMBL" id="VYYT01000554">
    <property type="protein sequence ID" value="KAK2732091.1"/>
    <property type="molecule type" value="Genomic_DNA"/>
</dbReference>
<feature type="compositionally biased region" description="Polar residues" evidence="1">
    <location>
        <begin position="373"/>
        <end position="382"/>
    </location>
</feature>
<feature type="compositionally biased region" description="Basic and acidic residues" evidence="1">
    <location>
        <begin position="46"/>
        <end position="66"/>
    </location>
</feature>